<evidence type="ECO:0000256" key="1">
    <source>
        <dbReference type="ARBA" id="ARBA00002523"/>
    </source>
</evidence>
<feature type="signal peptide" evidence="10">
    <location>
        <begin position="1"/>
        <end position="24"/>
    </location>
</feature>
<comment type="function">
    <text evidence="1">VSG forms a coat on the surface of the parasite. The trypanosome evades the immune response of the host by expressing a series of antigenically distinct VSGs from an estimated 1000 VSG genes.</text>
</comment>
<evidence type="ECO:0000259" key="12">
    <source>
        <dbReference type="Pfam" id="PF13206"/>
    </source>
</evidence>
<dbReference type="InterPro" id="IPR019609">
    <property type="entry name" value="Variant_surf_glycoprt_trypan_C"/>
</dbReference>
<dbReference type="EMBL" id="KC613454">
    <property type="protein sequence ID" value="AGH60885.1"/>
    <property type="molecule type" value="Genomic_DNA"/>
</dbReference>
<dbReference type="InterPro" id="IPR025932">
    <property type="entry name" value="Trypano_VSG_B_N_dom"/>
</dbReference>
<dbReference type="GO" id="GO:0098552">
    <property type="term" value="C:side of membrane"/>
    <property type="evidence" value="ECO:0007669"/>
    <property type="project" value="UniProtKB-KW"/>
</dbReference>
<evidence type="ECO:0000256" key="6">
    <source>
        <dbReference type="ARBA" id="ARBA00023136"/>
    </source>
</evidence>
<feature type="domain" description="Trypanosome variant surface glycoprotein B-type N-terminal" evidence="12">
    <location>
        <begin position="13"/>
        <end position="410"/>
    </location>
</feature>
<feature type="domain" description="Trypanosome variant surface glycoprotein C-terminal" evidence="11">
    <location>
        <begin position="512"/>
        <end position="571"/>
    </location>
</feature>
<evidence type="ECO:0000256" key="4">
    <source>
        <dbReference type="ARBA" id="ARBA00022622"/>
    </source>
</evidence>
<reference evidence="13" key="2">
    <citation type="journal article" date="2014" name="Mol. Biochem. Parasitol.">
        <title>Capturing the variant surface glycoprotein repertoire (the VSGnome) of Trypanosoma brucei Lister 427.</title>
        <authorList>
            <person name="Cross G.A."/>
            <person name="Kim H.S."/>
            <person name="Wickstead B."/>
        </authorList>
    </citation>
    <scope>NUCLEOTIDE SEQUENCE</scope>
    <source>
        <strain evidence="13">Lister 427</strain>
    </source>
</reference>
<feature type="region of interest" description="Disordered" evidence="9">
    <location>
        <begin position="202"/>
        <end position="227"/>
    </location>
</feature>
<evidence type="ECO:0000259" key="11">
    <source>
        <dbReference type="Pfam" id="PF10659"/>
    </source>
</evidence>
<dbReference type="VEuPathDB" id="TriTrypDB:Tb427_000448300"/>
<name>M4TCY8_9TRYP</name>
<evidence type="ECO:0000256" key="8">
    <source>
        <dbReference type="ARBA" id="ARBA00023288"/>
    </source>
</evidence>
<feature type="compositionally biased region" description="Basic and acidic residues" evidence="9">
    <location>
        <begin position="441"/>
        <end position="461"/>
    </location>
</feature>
<sequence length="572" mass="60349">MTLGRKAFLEVAIAFVVSAQATNAAAENFAEFKALCELQGVLKQPLLNPRTTGDDGTTKQALEVKRSAFLAEVVLLNLTAAQAEFAKSIANITDETSTQDLDEPGKHGHNFKGIDPEVKKVILSQLKLFRKGDPSIKGFKELHGNTIGTASRADKASAAHRLAQSALRISKRIQTREYEVATQRKAARTAALEALYGSTKGALAKEKDSDPNNKVGEPKAASGPLGQDTREAYCTATNGAANTAGDNLAADILCVCVCGAGDSAGQDQHCTSSAIAGLTAFSASGAAIASNDKYKKLDKECNKVNDGNIPKLTSAAVTAAISKITGLVGTNIDFAGAHATPTERLKSRFYLGRHHVATGQNPSCNAASDNPMSTPQKGLCVDYTAYGAADKEQAWAKNAKIAASHNEQADTLFREVLADVAALEATRNQLEALLLAPSASSKKEPTQTKEDKQQQADKPNSKDQAAQGADKKQTAAPSEFDKACEIIAAADKCKDPCNWADDKCKLEEGAAPTGSICAIYNDPETCVKAPGTKKEGKKSVCGWIEGKCQDSSILVNKHFALMVSAAFVALLF</sequence>
<evidence type="ECO:0000256" key="2">
    <source>
        <dbReference type="ARBA" id="ARBA00004609"/>
    </source>
</evidence>
<comment type="subcellular location">
    <subcellularLocation>
        <location evidence="2">Cell membrane</location>
        <topology evidence="2">Lipid-anchor</topology>
        <topology evidence="2">GPI-anchor</topology>
    </subcellularLocation>
</comment>
<keyword evidence="4" id="KW-0336">GPI-anchor</keyword>
<keyword evidence="6" id="KW-0472">Membrane</keyword>
<evidence type="ECO:0000313" key="13">
    <source>
        <dbReference type="EMBL" id="AGH60885.1"/>
    </source>
</evidence>
<dbReference type="GO" id="GO:0005886">
    <property type="term" value="C:plasma membrane"/>
    <property type="evidence" value="ECO:0007669"/>
    <property type="project" value="UniProtKB-SubCell"/>
</dbReference>
<proteinExistence type="predicted"/>
<evidence type="ECO:0000256" key="5">
    <source>
        <dbReference type="ARBA" id="ARBA00022729"/>
    </source>
</evidence>
<organism evidence="13">
    <name type="scientific">Trypanosoma brucei</name>
    <dbReference type="NCBI Taxonomy" id="5691"/>
    <lineage>
        <taxon>Eukaryota</taxon>
        <taxon>Discoba</taxon>
        <taxon>Euglenozoa</taxon>
        <taxon>Kinetoplastea</taxon>
        <taxon>Metakinetoplastina</taxon>
        <taxon>Trypanosomatida</taxon>
        <taxon>Trypanosomatidae</taxon>
        <taxon>Trypanosoma</taxon>
    </lineage>
</organism>
<keyword evidence="8" id="KW-0449">Lipoprotein</keyword>
<feature type="chain" id="PRO_5004058544" evidence="10">
    <location>
        <begin position="25"/>
        <end position="572"/>
    </location>
</feature>
<evidence type="ECO:0000256" key="7">
    <source>
        <dbReference type="ARBA" id="ARBA00023180"/>
    </source>
</evidence>
<dbReference type="VEuPathDB" id="TriTrypDB:Tb1125.Tb05.5K5.460"/>
<dbReference type="Pfam" id="PF10659">
    <property type="entry name" value="Trypan_glycop_C"/>
    <property type="match status" value="1"/>
</dbReference>
<accession>M4TCY8</accession>
<keyword evidence="7" id="KW-0325">Glycoprotein</keyword>
<dbReference type="Pfam" id="PF13206">
    <property type="entry name" value="VSG_B"/>
    <property type="match status" value="1"/>
</dbReference>
<evidence type="ECO:0000256" key="10">
    <source>
        <dbReference type="SAM" id="SignalP"/>
    </source>
</evidence>
<reference evidence="13" key="1">
    <citation type="submission" date="2013-02" db="EMBL/GenBank/DDBJ databases">
        <authorList>
            <person name="Cross G.A.M."/>
            <person name="Kim H.-S."/>
            <person name="Wickstead B."/>
        </authorList>
    </citation>
    <scope>NUCLEOTIDE SEQUENCE</scope>
    <source>
        <strain evidence="13">Lister 427</strain>
    </source>
</reference>
<evidence type="ECO:0000256" key="9">
    <source>
        <dbReference type="SAM" id="MobiDB-lite"/>
    </source>
</evidence>
<feature type="region of interest" description="Disordered" evidence="9">
    <location>
        <begin position="436"/>
        <end position="474"/>
    </location>
</feature>
<protein>
    <submittedName>
        <fullName evidence="13">Variant surface glycoprotein 305</fullName>
    </submittedName>
</protein>
<dbReference type="AlphaFoldDB" id="M4TCY8"/>
<keyword evidence="3" id="KW-1003">Cell membrane</keyword>
<keyword evidence="5 10" id="KW-0732">Signal</keyword>
<evidence type="ECO:0000256" key="3">
    <source>
        <dbReference type="ARBA" id="ARBA00022475"/>
    </source>
</evidence>